<feature type="domain" description="SUF system FeS cluster assembly SufBD core" evidence="2">
    <location>
        <begin position="168"/>
        <end position="398"/>
    </location>
</feature>
<comment type="caution">
    <text evidence="4">The sequence shown here is derived from an EMBL/GenBank/DDBJ whole genome shotgun (WGS) entry which is preliminary data.</text>
</comment>
<dbReference type="InterPro" id="IPR045595">
    <property type="entry name" value="SufBD_N"/>
</dbReference>
<organism evidence="4 5">
    <name type="scientific">Gilvimarinus japonicus</name>
    <dbReference type="NCBI Taxonomy" id="1796469"/>
    <lineage>
        <taxon>Bacteria</taxon>
        <taxon>Pseudomonadati</taxon>
        <taxon>Pseudomonadota</taxon>
        <taxon>Gammaproteobacteria</taxon>
        <taxon>Cellvibrionales</taxon>
        <taxon>Cellvibrionaceae</taxon>
        <taxon>Gilvimarinus</taxon>
    </lineage>
</organism>
<accession>A0ABV7HU82</accession>
<dbReference type="InterPro" id="IPR011542">
    <property type="entry name" value="SUF_FeS_clus_asmbl_SufD"/>
</dbReference>
<dbReference type="Proteomes" id="UP001595548">
    <property type="component" value="Unassembled WGS sequence"/>
</dbReference>
<sequence>MNDFQQQALSQAQALLAEDPSVPAWLTNMRQQGADRFQAASWPTRRTENWKYTSLAALGKKSFAAANESEGADAFSGLTAEAYRLVFVDGVLDAKASDPLPEAATLFADANAAQAELIKAHLGRLADSEQHLFAAMSEALLAQGVLLHVAADTKLDKPFYIINRITDGATPLANTRLLVVLERGAEAEVVEHYATASDDTTGFVNAQTEVVIGDNARFKHYRLNLEGEAIHHVGGVFVELNRDANFDGFAIAKGAELMRIDYGLLHCGSGAHVELNGVYLPRNKQLVDYHTNVQHCVPHCTTNEVFRGIIGDRARAVFNGRIHIHKDAQKTLAELSNKNLLTSNKAEVDTKPELEIYADDVRCAHGATVSQINDAALYYLQTRGVAKEQARVMLSFGFINELIQQIANSSVLEYLLPVLADQFGRDTDLLLLDGDDLDSV</sequence>
<dbReference type="NCBIfam" id="TIGR01981">
    <property type="entry name" value="sufD"/>
    <property type="match status" value="1"/>
</dbReference>
<proteinExistence type="inferred from homology"/>
<dbReference type="InterPro" id="IPR037284">
    <property type="entry name" value="SUF_FeS_clus_asmbl_SufBD_sf"/>
</dbReference>
<dbReference type="PANTHER" id="PTHR43575:SF1">
    <property type="entry name" value="PROTEIN ABCI7, CHLOROPLASTIC"/>
    <property type="match status" value="1"/>
</dbReference>
<dbReference type="SUPFAM" id="SSF101960">
    <property type="entry name" value="Stabilizer of iron transporter SufD"/>
    <property type="match status" value="1"/>
</dbReference>
<gene>
    <name evidence="4" type="primary">sufD</name>
    <name evidence="4" type="ORF">ACFOEB_08290</name>
</gene>
<dbReference type="InterPro" id="IPR055346">
    <property type="entry name" value="Fe-S_cluster_assembly_SufBD"/>
</dbReference>
<dbReference type="EMBL" id="JBHRTL010000006">
    <property type="protein sequence ID" value="MFC3155197.1"/>
    <property type="molecule type" value="Genomic_DNA"/>
</dbReference>
<dbReference type="Pfam" id="PF19295">
    <property type="entry name" value="SufBD_N"/>
    <property type="match status" value="1"/>
</dbReference>
<evidence type="ECO:0000259" key="2">
    <source>
        <dbReference type="Pfam" id="PF01458"/>
    </source>
</evidence>
<name>A0ABV7HU82_9GAMM</name>
<feature type="domain" description="SUF system FeS cluster assembly SufBD N-terminal" evidence="3">
    <location>
        <begin position="22"/>
        <end position="159"/>
    </location>
</feature>
<keyword evidence="5" id="KW-1185">Reference proteome</keyword>
<evidence type="ECO:0000256" key="1">
    <source>
        <dbReference type="ARBA" id="ARBA00043967"/>
    </source>
</evidence>
<evidence type="ECO:0000313" key="4">
    <source>
        <dbReference type="EMBL" id="MFC3155197.1"/>
    </source>
</evidence>
<reference evidence="5" key="1">
    <citation type="journal article" date="2019" name="Int. J. Syst. Evol. Microbiol.">
        <title>The Global Catalogue of Microorganisms (GCM) 10K type strain sequencing project: providing services to taxonomists for standard genome sequencing and annotation.</title>
        <authorList>
            <consortium name="The Broad Institute Genomics Platform"/>
            <consortium name="The Broad Institute Genome Sequencing Center for Infectious Disease"/>
            <person name="Wu L."/>
            <person name="Ma J."/>
        </authorList>
    </citation>
    <scope>NUCLEOTIDE SEQUENCE [LARGE SCALE GENOMIC DNA]</scope>
    <source>
        <strain evidence="5">KCTC 52141</strain>
    </source>
</reference>
<protein>
    <submittedName>
        <fullName evidence="4">Fe-S cluster assembly protein SufD</fullName>
    </submittedName>
</protein>
<dbReference type="PANTHER" id="PTHR43575">
    <property type="entry name" value="PROTEIN ABCI7, CHLOROPLASTIC"/>
    <property type="match status" value="1"/>
</dbReference>
<dbReference type="Pfam" id="PF01458">
    <property type="entry name" value="SUFBD_core"/>
    <property type="match status" value="1"/>
</dbReference>
<evidence type="ECO:0000259" key="3">
    <source>
        <dbReference type="Pfam" id="PF19295"/>
    </source>
</evidence>
<dbReference type="RefSeq" id="WP_382415773.1">
    <property type="nucleotide sequence ID" value="NZ_AP031500.1"/>
</dbReference>
<dbReference type="InterPro" id="IPR000825">
    <property type="entry name" value="SUF_FeS_clus_asmbl_SufBD_core"/>
</dbReference>
<comment type="similarity">
    <text evidence="1">Belongs to the iron-sulfur cluster assembly SufBD family.</text>
</comment>
<evidence type="ECO:0000313" key="5">
    <source>
        <dbReference type="Proteomes" id="UP001595548"/>
    </source>
</evidence>